<proteinExistence type="predicted"/>
<dbReference type="AlphaFoldDB" id="A0A9E7GTH6"/>
<protein>
    <submittedName>
        <fullName evidence="1">Uncharacterized protein</fullName>
    </submittedName>
</protein>
<dbReference type="Proteomes" id="UP001055439">
    <property type="component" value="Chromosome 7"/>
</dbReference>
<gene>
    <name evidence="1" type="ORF">MUK42_06087</name>
</gene>
<evidence type="ECO:0000313" key="2">
    <source>
        <dbReference type="Proteomes" id="UP001055439"/>
    </source>
</evidence>
<sequence length="253" mass="28436">MYSITRTVVQVTVRPPCRAVPCRTGPDRTALATLFGWPRGSLPDAHPNPATCSGMETKQECPPKLIETFEDGEEENCLMDSLIFQHKELVQQSRFFQHNSQSQLGEAKEIAEGEPLPEKDTCHLSRGCIARKGSFCKLPGTCVSARNTSFAVGDIITVELSSSDIELDKGATFLELADVDLMLVKQVCNLMPGDRVLRQKQQGRGKEENKQHFREYMEKQRKATKIVSGWRCVRCIRRRKRHGCCLRPTVSAL</sequence>
<keyword evidence="2" id="KW-1185">Reference proteome</keyword>
<accession>A0A9E7GTH6</accession>
<organism evidence="1 2">
    <name type="scientific">Musa troglodytarum</name>
    <name type="common">fe'i banana</name>
    <dbReference type="NCBI Taxonomy" id="320322"/>
    <lineage>
        <taxon>Eukaryota</taxon>
        <taxon>Viridiplantae</taxon>
        <taxon>Streptophyta</taxon>
        <taxon>Embryophyta</taxon>
        <taxon>Tracheophyta</taxon>
        <taxon>Spermatophyta</taxon>
        <taxon>Magnoliopsida</taxon>
        <taxon>Liliopsida</taxon>
        <taxon>Zingiberales</taxon>
        <taxon>Musaceae</taxon>
        <taxon>Musa</taxon>
    </lineage>
</organism>
<name>A0A9E7GTH6_9LILI</name>
<evidence type="ECO:0000313" key="1">
    <source>
        <dbReference type="EMBL" id="URE21416.1"/>
    </source>
</evidence>
<reference evidence="1" key="1">
    <citation type="submission" date="2022-05" db="EMBL/GenBank/DDBJ databases">
        <title>The Musa troglodytarum L. genome provides insights into the mechanism of non-climacteric behaviour and enrichment of carotenoids.</title>
        <authorList>
            <person name="Wang J."/>
        </authorList>
    </citation>
    <scope>NUCLEOTIDE SEQUENCE</scope>
    <source>
        <tissue evidence="1">Leaf</tissue>
    </source>
</reference>
<dbReference type="EMBL" id="CP097509">
    <property type="protein sequence ID" value="URE21416.1"/>
    <property type="molecule type" value="Genomic_DNA"/>
</dbReference>